<reference evidence="2 3" key="1">
    <citation type="submission" date="2019-07" db="EMBL/GenBank/DDBJ databases">
        <title>Genomic Encyclopedia of Type Strains, Phase III (KMG-III): the genomes of soil and plant-associated and newly described type strains.</title>
        <authorList>
            <person name="Whitman W."/>
        </authorList>
    </citation>
    <scope>NUCLEOTIDE SEQUENCE [LARGE SCALE GENOMIC DNA]</scope>
    <source>
        <strain evidence="2 3">BL24</strain>
    </source>
</reference>
<dbReference type="InterPro" id="IPR001466">
    <property type="entry name" value="Beta-lactam-related"/>
</dbReference>
<dbReference type="EMBL" id="VNHS01000003">
    <property type="protein sequence ID" value="TYP76377.1"/>
    <property type="molecule type" value="Genomic_DNA"/>
</dbReference>
<sequence length="386" mass="42608">MNVERLERLRPLLRRFVDQGPAGCSCLVVHNGNVVFEDHVGYADEASARPIGPETIFRIFSNTKVVTCAAALILLERGMYLLNDPLEEYLPAFKQPLVYREEQGEWKAVPSTRPIRVKDLFTMSSGLTYPGEHGETERATKRLEEELKAANRFDNRSLAQGLAAIPLAFEPGTRWQYGYSHDVLGALIETLSGKTLGQFMQDELFGPLGMNDTFFRIPADRRDRLATMYIRDEAGVRSPSGEFEANYQPDATFESGGAGLLSTLADYGRFAAMLAQGGELDGVRILGARTVDLMAVNQLSGQQLADYNWPYLAGYGYGLGVRTMMDPAAAGSGASIGEFGWSGLAGTWTMIDPKEKLAAVYMQQMLPNLEAIHQPRLRNVIYGAME</sequence>
<accession>A0A5S5CAN5</accession>
<evidence type="ECO:0000313" key="3">
    <source>
        <dbReference type="Proteomes" id="UP000323257"/>
    </source>
</evidence>
<evidence type="ECO:0000313" key="2">
    <source>
        <dbReference type="EMBL" id="TYP76377.1"/>
    </source>
</evidence>
<dbReference type="PANTHER" id="PTHR43283">
    <property type="entry name" value="BETA-LACTAMASE-RELATED"/>
    <property type="match status" value="1"/>
</dbReference>
<dbReference type="Pfam" id="PF00144">
    <property type="entry name" value="Beta-lactamase"/>
    <property type="match status" value="1"/>
</dbReference>
<evidence type="ECO:0000259" key="1">
    <source>
        <dbReference type="Pfam" id="PF00144"/>
    </source>
</evidence>
<comment type="caution">
    <text evidence="2">The sequence shown here is derived from an EMBL/GenBank/DDBJ whole genome shotgun (WGS) entry which is preliminary data.</text>
</comment>
<dbReference type="AlphaFoldDB" id="A0A5S5CAN5"/>
<dbReference type="InterPro" id="IPR012338">
    <property type="entry name" value="Beta-lactam/transpept-like"/>
</dbReference>
<dbReference type="PANTHER" id="PTHR43283:SF3">
    <property type="entry name" value="BETA-LACTAMASE FAMILY PROTEIN (AFU_ORTHOLOGUE AFUA_5G07500)"/>
    <property type="match status" value="1"/>
</dbReference>
<organism evidence="2 3">
    <name type="scientific">Paenibacillus methanolicus</name>
    <dbReference type="NCBI Taxonomy" id="582686"/>
    <lineage>
        <taxon>Bacteria</taxon>
        <taxon>Bacillati</taxon>
        <taxon>Bacillota</taxon>
        <taxon>Bacilli</taxon>
        <taxon>Bacillales</taxon>
        <taxon>Paenibacillaceae</taxon>
        <taxon>Paenibacillus</taxon>
    </lineage>
</organism>
<protein>
    <submittedName>
        <fullName evidence="2">CubicO group peptidase (Beta-lactamase class C family)</fullName>
    </submittedName>
</protein>
<name>A0A5S5CAN5_9BACL</name>
<dbReference type="SUPFAM" id="SSF56601">
    <property type="entry name" value="beta-lactamase/transpeptidase-like"/>
    <property type="match status" value="1"/>
</dbReference>
<proteinExistence type="predicted"/>
<gene>
    <name evidence="2" type="ORF">BCM02_10338</name>
</gene>
<keyword evidence="3" id="KW-1185">Reference proteome</keyword>
<dbReference type="InterPro" id="IPR050789">
    <property type="entry name" value="Diverse_Enzym_Activities"/>
</dbReference>
<dbReference type="RefSeq" id="WP_246183288.1">
    <property type="nucleotide sequence ID" value="NZ_VNHS01000003.1"/>
</dbReference>
<dbReference type="Gene3D" id="3.40.710.10">
    <property type="entry name" value="DD-peptidase/beta-lactamase superfamily"/>
    <property type="match status" value="1"/>
</dbReference>
<feature type="domain" description="Beta-lactamase-related" evidence="1">
    <location>
        <begin position="14"/>
        <end position="367"/>
    </location>
</feature>
<dbReference type="Proteomes" id="UP000323257">
    <property type="component" value="Unassembled WGS sequence"/>
</dbReference>